<dbReference type="Proteomes" id="UP000313359">
    <property type="component" value="Unassembled WGS sequence"/>
</dbReference>
<evidence type="ECO:0000313" key="3">
    <source>
        <dbReference type="Proteomes" id="UP000313359"/>
    </source>
</evidence>
<feature type="transmembrane region" description="Helical" evidence="1">
    <location>
        <begin position="76"/>
        <end position="95"/>
    </location>
</feature>
<protein>
    <recommendedName>
        <fullName evidence="4">MARVEL domain-containing protein</fullName>
    </recommendedName>
</protein>
<evidence type="ECO:0008006" key="4">
    <source>
        <dbReference type="Google" id="ProtNLM"/>
    </source>
</evidence>
<proteinExistence type="predicted"/>
<gene>
    <name evidence="2" type="ORF">L227DRAFT_642576</name>
</gene>
<evidence type="ECO:0000256" key="1">
    <source>
        <dbReference type="SAM" id="Phobius"/>
    </source>
</evidence>
<accession>A0A5C2SPB1</accession>
<reference evidence="2" key="1">
    <citation type="journal article" date="2018" name="Genome Biol. Evol.">
        <title>Genomics and development of Lentinus tigrinus, a white-rot wood-decaying mushroom with dimorphic fruiting bodies.</title>
        <authorList>
            <person name="Wu B."/>
            <person name="Xu Z."/>
            <person name="Knudson A."/>
            <person name="Carlson A."/>
            <person name="Chen N."/>
            <person name="Kovaka S."/>
            <person name="LaButti K."/>
            <person name="Lipzen A."/>
            <person name="Pennachio C."/>
            <person name="Riley R."/>
            <person name="Schakwitz W."/>
            <person name="Umezawa K."/>
            <person name="Ohm R.A."/>
            <person name="Grigoriev I.V."/>
            <person name="Nagy L.G."/>
            <person name="Gibbons J."/>
            <person name="Hibbett D."/>
        </authorList>
    </citation>
    <scope>NUCLEOTIDE SEQUENCE [LARGE SCALE GENOMIC DNA]</scope>
    <source>
        <strain evidence="2">ALCF2SS1-6</strain>
    </source>
</reference>
<keyword evidence="1" id="KW-0812">Transmembrane</keyword>
<keyword evidence="3" id="KW-1185">Reference proteome</keyword>
<name>A0A5C2SPB1_9APHY</name>
<feature type="transmembrane region" description="Helical" evidence="1">
    <location>
        <begin position="125"/>
        <end position="147"/>
    </location>
</feature>
<dbReference type="AlphaFoldDB" id="A0A5C2SPB1"/>
<evidence type="ECO:0000313" key="2">
    <source>
        <dbReference type="EMBL" id="RPD63326.1"/>
    </source>
</evidence>
<keyword evidence="1" id="KW-1133">Transmembrane helix</keyword>
<organism evidence="2 3">
    <name type="scientific">Lentinus tigrinus ALCF2SS1-6</name>
    <dbReference type="NCBI Taxonomy" id="1328759"/>
    <lineage>
        <taxon>Eukaryota</taxon>
        <taxon>Fungi</taxon>
        <taxon>Dikarya</taxon>
        <taxon>Basidiomycota</taxon>
        <taxon>Agaricomycotina</taxon>
        <taxon>Agaricomycetes</taxon>
        <taxon>Polyporales</taxon>
        <taxon>Polyporaceae</taxon>
        <taxon>Lentinus</taxon>
    </lineage>
</organism>
<keyword evidence="1" id="KW-0472">Membrane</keyword>
<dbReference type="EMBL" id="ML122256">
    <property type="protein sequence ID" value="RPD63326.1"/>
    <property type="molecule type" value="Genomic_DNA"/>
</dbReference>
<dbReference type="STRING" id="1328759.A0A5C2SPB1"/>
<sequence length="168" mass="17642">MKWLIYFRETALTLATITAIIAHAMGSLTINQSVGVLTADITYAHIGVGAGVATILSLPMILLYDMAQERSYSATVLFELVWNIGLSVVWIVAGVKAMGITGSMFKDCSATSTALFGLCQDANTLVQFAFASAAILMVYSAALGFAATSAAAGGKPIWTSFPLPGKKH</sequence>
<feature type="transmembrane region" description="Helical" evidence="1">
    <location>
        <begin position="42"/>
        <end position="64"/>
    </location>
</feature>
<dbReference type="OrthoDB" id="3364107at2759"/>